<comment type="caution">
    <text evidence="1">The sequence shown here is derived from an EMBL/GenBank/DDBJ whole genome shotgun (WGS) entry which is preliminary data.</text>
</comment>
<evidence type="ECO:0000313" key="2">
    <source>
        <dbReference type="Proteomes" id="UP001164539"/>
    </source>
</evidence>
<dbReference type="EMBL" id="CM051394">
    <property type="protein sequence ID" value="KAJ4730033.1"/>
    <property type="molecule type" value="Genomic_DNA"/>
</dbReference>
<dbReference type="Proteomes" id="UP001164539">
    <property type="component" value="Chromosome 1"/>
</dbReference>
<evidence type="ECO:0000313" key="1">
    <source>
        <dbReference type="EMBL" id="KAJ4730033.1"/>
    </source>
</evidence>
<sequence length="997" mass="109162">MYRTASTSASSLLRASKSRFISSLSSFKSLSSPPKASPYSPSSFVSQRSLGFSSAAARSFRCSVPRWSHRLDWRSPLSLRAQIRAIAPVIERLGRTFATMAAEHPFKEILTTLPKPGGGEFGKFYSLTALNDPRIEKLPYSIRILLESAIRNCDNFQVKKDDVEKIIDWENTSPKQVEIPFKPARVLLQDFTGVPAVVDLACMRDAMNKLGSDSNKINPLVPVDLVIDHSVQVDVTRSENAVKANMELEFQRNKERFAFLKWGSNAFHNMLVVPPGSGIVHQVNLEYLGRVVFNTDGILYPDSVVGTDSHTTMIDGLGVAGWGVGGIEAEAAMLGQPMSMVLPGVVGFKLSGKLHNGVTATDLVLTVTQMLRKHGVVGKFVEFYGDGMGKLSLADRATIANMSPEYGATMGFFPVDHVTLQYLKLTGRSDETVAMIESYLRANKMFVDYNEPQQERVYSSYLELNLADVEPCISGPKRPHDRVLLKEMKADWHSCLDNKVGFKGFAVPKETQDKVAKFSFHGQPAELRHGSVVIAAITSCTNTSNPSVMLGAGLVAKKACELGLQVKPWVKTSLAPGSGVVTKYLLQSGLQKYLNEQGFHIVGYGCTTCIGNSGDLDESVASAISENDIVAAAVLSGNRNFEGRVHPLTRANYLASPPLVVAYALAGTVDIDFDKEPIGTSKDGKSVYFKDIWPSTEEIAEVVQSSVLPEMFRSTYEAITKGNPMWNDLSVPASKLYSWDPNSTYIHEPPYFKYMTMDPPGAHGVKDAYCLLNFGDSITTDHISPAGSIHKDSPAAKYLLERGVDRRDFNSYGSRRGNDEVMARGTFANIRLVNKLLNGEVGPKTIHVPTGEKQYVFDAAMRYKSAGYDTIILAGAEYGSGSSRDWAAKGPMLLGVKAVIAKSFERIHRSNLVGMGIVPLCFKAGEDADTLGLTGHERYTIDLPNNINEIRPGQDVTVTTDTGKSFTCTVRFDTEVELAYFSNGGILPYVIRNLIKQ</sequence>
<reference evidence="1 2" key="1">
    <citation type="journal article" date="2023" name="Science">
        <title>Complex scaffold remodeling in plant triterpene biosynthesis.</title>
        <authorList>
            <person name="De La Pena R."/>
            <person name="Hodgson H."/>
            <person name="Liu J.C."/>
            <person name="Stephenson M.J."/>
            <person name="Martin A.C."/>
            <person name="Owen C."/>
            <person name="Harkess A."/>
            <person name="Leebens-Mack J."/>
            <person name="Jimenez L.E."/>
            <person name="Osbourn A."/>
            <person name="Sattely E.S."/>
        </authorList>
    </citation>
    <scope>NUCLEOTIDE SEQUENCE [LARGE SCALE GENOMIC DNA]</scope>
    <source>
        <strain evidence="2">cv. JPN11</strain>
        <tissue evidence="1">Leaf</tissue>
    </source>
</reference>
<accession>A0ACC1Z3F5</accession>
<name>A0ACC1Z3F5_MELAZ</name>
<gene>
    <name evidence="1" type="ORF">OWV82_002719</name>
</gene>
<proteinExistence type="predicted"/>
<organism evidence="1 2">
    <name type="scientific">Melia azedarach</name>
    <name type="common">Chinaberry tree</name>
    <dbReference type="NCBI Taxonomy" id="155640"/>
    <lineage>
        <taxon>Eukaryota</taxon>
        <taxon>Viridiplantae</taxon>
        <taxon>Streptophyta</taxon>
        <taxon>Embryophyta</taxon>
        <taxon>Tracheophyta</taxon>
        <taxon>Spermatophyta</taxon>
        <taxon>Magnoliopsida</taxon>
        <taxon>eudicotyledons</taxon>
        <taxon>Gunneridae</taxon>
        <taxon>Pentapetalae</taxon>
        <taxon>rosids</taxon>
        <taxon>malvids</taxon>
        <taxon>Sapindales</taxon>
        <taxon>Meliaceae</taxon>
        <taxon>Melia</taxon>
    </lineage>
</organism>
<keyword evidence="2" id="KW-1185">Reference proteome</keyword>
<protein>
    <submittedName>
        <fullName evidence="1">Aconitate hydratase</fullName>
    </submittedName>
</protein>